<reference evidence="1" key="1">
    <citation type="journal article" date="2022" name="bioRxiv">
        <title>Sequencing and chromosome-scale assembly of the giantPleurodeles waltlgenome.</title>
        <authorList>
            <person name="Brown T."/>
            <person name="Elewa A."/>
            <person name="Iarovenko S."/>
            <person name="Subramanian E."/>
            <person name="Araus A.J."/>
            <person name="Petzold A."/>
            <person name="Susuki M."/>
            <person name="Suzuki K.-i.T."/>
            <person name="Hayashi T."/>
            <person name="Toyoda A."/>
            <person name="Oliveira C."/>
            <person name="Osipova E."/>
            <person name="Leigh N.D."/>
            <person name="Simon A."/>
            <person name="Yun M.H."/>
        </authorList>
    </citation>
    <scope>NUCLEOTIDE SEQUENCE</scope>
    <source>
        <strain evidence="1">20211129_DDA</strain>
        <tissue evidence="1">Liver</tissue>
    </source>
</reference>
<dbReference type="AlphaFoldDB" id="A0AAV7RZ27"/>
<proteinExistence type="predicted"/>
<evidence type="ECO:0000313" key="1">
    <source>
        <dbReference type="EMBL" id="KAJ1158039.1"/>
    </source>
</evidence>
<evidence type="ECO:0000313" key="2">
    <source>
        <dbReference type="Proteomes" id="UP001066276"/>
    </source>
</evidence>
<dbReference type="Proteomes" id="UP001066276">
    <property type="component" value="Chromosome 5"/>
</dbReference>
<name>A0AAV7RZ27_PLEWA</name>
<organism evidence="1 2">
    <name type="scientific">Pleurodeles waltl</name>
    <name type="common">Iberian ribbed newt</name>
    <dbReference type="NCBI Taxonomy" id="8319"/>
    <lineage>
        <taxon>Eukaryota</taxon>
        <taxon>Metazoa</taxon>
        <taxon>Chordata</taxon>
        <taxon>Craniata</taxon>
        <taxon>Vertebrata</taxon>
        <taxon>Euteleostomi</taxon>
        <taxon>Amphibia</taxon>
        <taxon>Batrachia</taxon>
        <taxon>Caudata</taxon>
        <taxon>Salamandroidea</taxon>
        <taxon>Salamandridae</taxon>
        <taxon>Pleurodelinae</taxon>
        <taxon>Pleurodeles</taxon>
    </lineage>
</organism>
<dbReference type="EMBL" id="JANPWB010000009">
    <property type="protein sequence ID" value="KAJ1158039.1"/>
    <property type="molecule type" value="Genomic_DNA"/>
</dbReference>
<accession>A0AAV7RZ27</accession>
<gene>
    <name evidence="1" type="ORF">NDU88_010735</name>
</gene>
<sequence length="85" mass="9320">MQLLAATQNQHVAEAAYTAPCAEPVGVRQQGRACSLSRWQLKPARSRKKGKKTVSRNLKHREQLQGIPNPGTACILYLHPSGGRC</sequence>
<protein>
    <submittedName>
        <fullName evidence="1">Uncharacterized protein</fullName>
    </submittedName>
</protein>
<comment type="caution">
    <text evidence="1">The sequence shown here is derived from an EMBL/GenBank/DDBJ whole genome shotgun (WGS) entry which is preliminary data.</text>
</comment>
<keyword evidence="2" id="KW-1185">Reference proteome</keyword>